<sequence length="27" mass="2935">MLIPVRLPMTSPLSTTLAIPSPRPTDE</sequence>
<dbReference type="EMBL" id="GGEC01083073">
    <property type="protein sequence ID" value="MBX63557.1"/>
    <property type="molecule type" value="Transcribed_RNA"/>
</dbReference>
<proteinExistence type="predicted"/>
<protein>
    <submittedName>
        <fullName evidence="1">Uncharacterized protein</fullName>
    </submittedName>
</protein>
<dbReference type="AlphaFoldDB" id="A0A2P2Q9C5"/>
<reference evidence="1" key="1">
    <citation type="submission" date="2018-02" db="EMBL/GenBank/DDBJ databases">
        <title>Rhizophora mucronata_Transcriptome.</title>
        <authorList>
            <person name="Meera S.P."/>
            <person name="Sreeshan A."/>
            <person name="Augustine A."/>
        </authorList>
    </citation>
    <scope>NUCLEOTIDE SEQUENCE</scope>
    <source>
        <tissue evidence="1">Leaf</tissue>
    </source>
</reference>
<organism evidence="1">
    <name type="scientific">Rhizophora mucronata</name>
    <name type="common">Asiatic mangrove</name>
    <dbReference type="NCBI Taxonomy" id="61149"/>
    <lineage>
        <taxon>Eukaryota</taxon>
        <taxon>Viridiplantae</taxon>
        <taxon>Streptophyta</taxon>
        <taxon>Embryophyta</taxon>
        <taxon>Tracheophyta</taxon>
        <taxon>Spermatophyta</taxon>
        <taxon>Magnoliopsida</taxon>
        <taxon>eudicotyledons</taxon>
        <taxon>Gunneridae</taxon>
        <taxon>Pentapetalae</taxon>
        <taxon>rosids</taxon>
        <taxon>fabids</taxon>
        <taxon>Malpighiales</taxon>
        <taxon>Rhizophoraceae</taxon>
        <taxon>Rhizophora</taxon>
    </lineage>
</organism>
<accession>A0A2P2Q9C5</accession>
<name>A0A2P2Q9C5_RHIMU</name>
<evidence type="ECO:0000313" key="1">
    <source>
        <dbReference type="EMBL" id="MBX63557.1"/>
    </source>
</evidence>